<sequence length="339" mass="37849">MNNNFDALDSSREFALHESAPQYRYAENYMLSAYDAVADIGLWLHLGTCPDDFGLWEDQVLISLPGDGGLLWMSSYHRTPPERRPASGSLRFECIEPFKRWRVTFDGVAVHSSNQEMMSGRVRDGIKRLLKFQFDIACVAPVWDTHETAMAAHGRGSMRDQSWASQHYQQLFSCQGDITVAGVRTEFDGRGVRDHSRGQRGHAMDQYGGHNLFTALFPSGRAFGLMAMWAPSGAVSLSVGYVVEQGRLYHADIISPPIKITEVRQGDEQFEICLRSELGEHVIGGGIIRSIFATALEDWGMAFGADAGNQRLILAPSFARWTWNGEVSYGLAERSNRFA</sequence>
<organism evidence="1 2">
    <name type="scientific">Zhongshania marina</name>
    <dbReference type="NCBI Taxonomy" id="2304603"/>
    <lineage>
        <taxon>Bacteria</taxon>
        <taxon>Pseudomonadati</taxon>
        <taxon>Pseudomonadota</taxon>
        <taxon>Gammaproteobacteria</taxon>
        <taxon>Cellvibrionales</taxon>
        <taxon>Spongiibacteraceae</taxon>
        <taxon>Zhongshania</taxon>
    </lineage>
</organism>
<dbReference type="RefSeq" id="WP_103685260.1">
    <property type="nucleotide sequence ID" value="NZ_PQGG01000033.1"/>
</dbReference>
<evidence type="ECO:0000313" key="2">
    <source>
        <dbReference type="Proteomes" id="UP000237222"/>
    </source>
</evidence>
<gene>
    <name evidence="1" type="ORF">C0068_14810</name>
</gene>
<dbReference type="Proteomes" id="UP000237222">
    <property type="component" value="Unassembled WGS sequence"/>
</dbReference>
<accession>A0A2S4HDX4</accession>
<evidence type="ECO:0000313" key="1">
    <source>
        <dbReference type="EMBL" id="POP51901.1"/>
    </source>
</evidence>
<protein>
    <submittedName>
        <fullName evidence="1">6-phosphofructokinase</fullName>
    </submittedName>
</protein>
<reference evidence="1" key="1">
    <citation type="submission" date="2018-01" db="EMBL/GenBank/DDBJ databases">
        <authorList>
            <person name="Yu X.-D."/>
        </authorList>
    </citation>
    <scope>NUCLEOTIDE SEQUENCE</scope>
    <source>
        <strain evidence="1">ZX-21</strain>
    </source>
</reference>
<dbReference type="OrthoDB" id="115252at2"/>
<dbReference type="SUPFAM" id="SSF159245">
    <property type="entry name" value="AttH-like"/>
    <property type="match status" value="1"/>
</dbReference>
<dbReference type="EMBL" id="PQGG01000033">
    <property type="protein sequence ID" value="POP51901.1"/>
    <property type="molecule type" value="Genomic_DNA"/>
</dbReference>
<proteinExistence type="predicted"/>
<name>A0A2S4HDX4_9GAMM</name>
<comment type="caution">
    <text evidence="1">The sequence shown here is derived from an EMBL/GenBank/DDBJ whole genome shotgun (WGS) entry which is preliminary data.</text>
</comment>
<dbReference type="AlphaFoldDB" id="A0A2S4HDX4"/>